<reference evidence="3 4" key="1">
    <citation type="submission" date="2018-05" db="EMBL/GenBank/DDBJ databases">
        <title>Genome sequencing and assembly of the regulated plant pathogen Lachnellula willkommii and related sister species for the development of diagnostic species identification markers.</title>
        <authorList>
            <person name="Giroux E."/>
            <person name="Bilodeau G."/>
        </authorList>
    </citation>
    <scope>NUCLEOTIDE SEQUENCE [LARGE SCALE GENOMIC DNA]</scope>
    <source>
        <strain evidence="3 4">CBS 268.59</strain>
    </source>
</reference>
<evidence type="ECO:0000256" key="1">
    <source>
        <dbReference type="SAM" id="SignalP"/>
    </source>
</evidence>
<evidence type="ECO:0000313" key="4">
    <source>
        <dbReference type="Proteomes" id="UP000469558"/>
    </source>
</evidence>
<dbReference type="PANTHER" id="PTHR43130:SF15">
    <property type="entry name" value="THIJ_PFPI FAMILY PROTEIN (AFU_ORTHOLOGUE AFUA_5G14240)"/>
    <property type="match status" value="1"/>
</dbReference>
<evidence type="ECO:0000313" key="3">
    <source>
        <dbReference type="EMBL" id="TVY80505.1"/>
    </source>
</evidence>
<organism evidence="3 4">
    <name type="scientific">Lachnellula suecica</name>
    <dbReference type="NCBI Taxonomy" id="602035"/>
    <lineage>
        <taxon>Eukaryota</taxon>
        <taxon>Fungi</taxon>
        <taxon>Dikarya</taxon>
        <taxon>Ascomycota</taxon>
        <taxon>Pezizomycotina</taxon>
        <taxon>Leotiomycetes</taxon>
        <taxon>Helotiales</taxon>
        <taxon>Lachnaceae</taxon>
        <taxon>Lachnellula</taxon>
    </lineage>
</organism>
<feature type="domain" description="DJ-1/PfpI" evidence="2">
    <location>
        <begin position="110"/>
        <end position="222"/>
    </location>
</feature>
<sequence length="225" mass="24319">MLPPKKPSVLEIATVVMVLCNVSNALSPVVSSNATTQQLENRKRSFSIGYVVFPGWEPLDVFGPLEILFQMSYNYNMTLSIIGKEVGPVSAIPPPHYMSEGAPLMNLYYMIGPSITATHTFKNAPALDIIIVPGGEGNVVLAQGNDTWVEDFVAERFHQLDYLLSVCTGSASLARSGVLNGRRATTNKGAWSWVTTLGTNITWVPTARWTVDGNVWTSSGVAAGK</sequence>
<accession>A0A8T9C4A7</accession>
<protein>
    <submittedName>
        <fullName evidence="3">Isonitrile hydratase</fullName>
    </submittedName>
</protein>
<proteinExistence type="predicted"/>
<dbReference type="Pfam" id="PF01965">
    <property type="entry name" value="DJ-1_PfpI"/>
    <property type="match status" value="1"/>
</dbReference>
<dbReference type="Gene3D" id="3.40.50.880">
    <property type="match status" value="1"/>
</dbReference>
<name>A0A8T9C4A7_9HELO</name>
<dbReference type="PANTHER" id="PTHR43130">
    <property type="entry name" value="ARAC-FAMILY TRANSCRIPTIONAL REGULATOR"/>
    <property type="match status" value="1"/>
</dbReference>
<dbReference type="OrthoDB" id="543156at2759"/>
<keyword evidence="4" id="KW-1185">Reference proteome</keyword>
<dbReference type="AlphaFoldDB" id="A0A8T9C4A7"/>
<comment type="caution">
    <text evidence="3">The sequence shown here is derived from an EMBL/GenBank/DDBJ whole genome shotgun (WGS) entry which is preliminary data.</text>
</comment>
<dbReference type="Proteomes" id="UP000469558">
    <property type="component" value="Unassembled WGS sequence"/>
</dbReference>
<dbReference type="InterPro" id="IPR052158">
    <property type="entry name" value="INH-QAR"/>
</dbReference>
<gene>
    <name evidence="3" type="primary">inhA_0</name>
    <name evidence="3" type="ORF">LSUE1_G006191</name>
</gene>
<dbReference type="InterPro" id="IPR029062">
    <property type="entry name" value="Class_I_gatase-like"/>
</dbReference>
<feature type="chain" id="PRO_5035876423" evidence="1">
    <location>
        <begin position="26"/>
        <end position="225"/>
    </location>
</feature>
<dbReference type="SUPFAM" id="SSF52317">
    <property type="entry name" value="Class I glutamine amidotransferase-like"/>
    <property type="match status" value="1"/>
</dbReference>
<dbReference type="CDD" id="cd03139">
    <property type="entry name" value="GATase1_PfpI_2"/>
    <property type="match status" value="1"/>
</dbReference>
<dbReference type="EMBL" id="QGMK01000671">
    <property type="protein sequence ID" value="TVY80505.1"/>
    <property type="molecule type" value="Genomic_DNA"/>
</dbReference>
<feature type="signal peptide" evidence="1">
    <location>
        <begin position="1"/>
        <end position="25"/>
    </location>
</feature>
<keyword evidence="1" id="KW-0732">Signal</keyword>
<dbReference type="InterPro" id="IPR002818">
    <property type="entry name" value="DJ-1/PfpI"/>
</dbReference>
<evidence type="ECO:0000259" key="2">
    <source>
        <dbReference type="Pfam" id="PF01965"/>
    </source>
</evidence>